<dbReference type="EMBL" id="SRRH01000277">
    <property type="protein sequence ID" value="KAG6292409.1"/>
    <property type="molecule type" value="Genomic_DNA"/>
</dbReference>
<sequence>MVLYPGSLAGKALPGRLRQPRSTRPAKELRTRLDESMHIWPPTHQSSNLDRHGRGMIPNQPTRQFEKVLSMPIDIWVFIRSGARSSATSEIHDELDEFARAFDAIRTTMDMNLVGL</sequence>
<dbReference type="AlphaFoldDB" id="A0A9P7QH40"/>
<name>A0A9P7QH40_9HYPO</name>
<evidence type="ECO:0000256" key="1">
    <source>
        <dbReference type="SAM" id="MobiDB-lite"/>
    </source>
</evidence>
<organism evidence="2 3">
    <name type="scientific">Claviceps aff. purpurea</name>
    <dbReference type="NCBI Taxonomy" id="1967640"/>
    <lineage>
        <taxon>Eukaryota</taxon>
        <taxon>Fungi</taxon>
        <taxon>Dikarya</taxon>
        <taxon>Ascomycota</taxon>
        <taxon>Pezizomycotina</taxon>
        <taxon>Sordariomycetes</taxon>
        <taxon>Hypocreomycetidae</taxon>
        <taxon>Hypocreales</taxon>
        <taxon>Clavicipitaceae</taxon>
        <taxon>Claviceps</taxon>
    </lineage>
</organism>
<accession>A0A9P7QH40</accession>
<feature type="region of interest" description="Disordered" evidence="1">
    <location>
        <begin position="39"/>
        <end position="59"/>
    </location>
</feature>
<keyword evidence="3" id="KW-1185">Reference proteome</keyword>
<proteinExistence type="predicted"/>
<evidence type="ECO:0000313" key="3">
    <source>
        <dbReference type="Proteomes" id="UP000707071"/>
    </source>
</evidence>
<protein>
    <submittedName>
        <fullName evidence="2">Uncharacterized protein</fullName>
    </submittedName>
</protein>
<dbReference type="Proteomes" id="UP000707071">
    <property type="component" value="Unassembled WGS sequence"/>
</dbReference>
<comment type="caution">
    <text evidence="2">The sequence shown here is derived from an EMBL/GenBank/DDBJ whole genome shotgun (WGS) entry which is preliminary data.</text>
</comment>
<evidence type="ECO:0000313" key="2">
    <source>
        <dbReference type="EMBL" id="KAG6292409.1"/>
    </source>
</evidence>
<reference evidence="2 3" key="1">
    <citation type="journal article" date="2020" name="bioRxiv">
        <title>Whole genome comparisons of ergot fungi reveals the divergence and evolution of species within the genus Claviceps are the result of varying mechanisms driving genome evolution and host range expansion.</title>
        <authorList>
            <person name="Wyka S.A."/>
            <person name="Mondo S.J."/>
            <person name="Liu M."/>
            <person name="Dettman J."/>
            <person name="Nalam V."/>
            <person name="Broders K.D."/>
        </authorList>
    </citation>
    <scope>NUCLEOTIDE SEQUENCE [LARGE SCALE GENOMIC DNA]</scope>
    <source>
        <strain evidence="2 3">Clav52</strain>
    </source>
</reference>
<gene>
    <name evidence="2" type="ORF">E4U09_003437</name>
</gene>